<dbReference type="PANTHER" id="PTHR24379">
    <property type="entry name" value="KRAB AND ZINC FINGER DOMAIN-CONTAINING"/>
    <property type="match status" value="1"/>
</dbReference>
<keyword evidence="4" id="KW-0862">Zinc</keyword>
<dbReference type="PROSITE" id="PS00028">
    <property type="entry name" value="ZINC_FINGER_C2H2_1"/>
    <property type="match status" value="7"/>
</dbReference>
<dbReference type="SMART" id="SM00355">
    <property type="entry name" value="ZnF_C2H2"/>
    <property type="match status" value="11"/>
</dbReference>
<keyword evidence="3 5" id="KW-0863">Zinc-finger</keyword>
<feature type="domain" description="C2H2-type" evidence="6">
    <location>
        <begin position="466"/>
        <end position="494"/>
    </location>
</feature>
<name>A0A8B8HE81_VANTA</name>
<feature type="domain" description="C2H2-type" evidence="6">
    <location>
        <begin position="375"/>
        <end position="403"/>
    </location>
</feature>
<dbReference type="PANTHER" id="PTHR24379:SF121">
    <property type="entry name" value="C2H2-TYPE DOMAIN-CONTAINING PROTEIN"/>
    <property type="match status" value="1"/>
</dbReference>
<dbReference type="GO" id="GO:0008270">
    <property type="term" value="F:zinc ion binding"/>
    <property type="evidence" value="ECO:0007669"/>
    <property type="project" value="UniProtKB-KW"/>
</dbReference>
<keyword evidence="2" id="KW-0677">Repeat</keyword>
<accession>A0A8B8HE81</accession>
<evidence type="ECO:0000313" key="7">
    <source>
        <dbReference type="Proteomes" id="UP001652626"/>
    </source>
</evidence>
<dbReference type="Pfam" id="PF13894">
    <property type="entry name" value="zf-C2H2_4"/>
    <property type="match status" value="2"/>
</dbReference>
<feature type="domain" description="C2H2-type" evidence="6">
    <location>
        <begin position="270"/>
        <end position="292"/>
    </location>
</feature>
<protein>
    <submittedName>
        <fullName evidence="8">PR domain zinc finger protein 5-like</fullName>
    </submittedName>
</protein>
<feature type="domain" description="C2H2-type" evidence="6">
    <location>
        <begin position="349"/>
        <end position="377"/>
    </location>
</feature>
<dbReference type="Proteomes" id="UP001652626">
    <property type="component" value="Chromosome 31"/>
</dbReference>
<sequence>MKRKKIDISEYCRGCLSKGRRLIPIDNLFHVFIKIMDGEIPNIADLVNVPKMCWECRAILRNTEHFIGKAKTAHDFFTGTSKKLVQAQSLSNLTSVIKNYNADEIFNDYEIEINVKIDDISLQTDTQLDVDLKEEYLSDDEKIDTDFNEDIKEEPHETEGNVKEETDIQSLKSEDFKNTVKEQIRKEKPKSMKSKYKFICLQQGNTDNPPSFKKMPINEEERIYWREQDKTARNYRCMPYKCDLCITGYAKLKYYNQHVGKFHSEAIGKFECDICKKRLINKSKLTSHIRNHYIKYVCLVCQYENHRKWKMTAHLSYAHKRAVMCLTCGLKFEKNIDFYKHYNVLHAQVICDYCGKKWSNKQRLIRHIRMRHYEHRCDICNRNYSSFDTLAHHTKLNHVKSRTEECYCVECNIQFENITRYTMHLKNSVKHKTFVGVPCPECNKVYHKKTSMNNHYKYVHLKKTAHYCEKCSRYFLNGYRLRQHQARTHDKIAPIKKKICPHCGRAFETNRILNNHVRTHTGERPFVCDVCSAKFTQKTALVVHQRSIHKIRK</sequence>
<dbReference type="GO" id="GO:0005634">
    <property type="term" value="C:nucleus"/>
    <property type="evidence" value="ECO:0007669"/>
    <property type="project" value="UniProtKB-ARBA"/>
</dbReference>
<dbReference type="SUPFAM" id="SSF57667">
    <property type="entry name" value="beta-beta-alpha zinc fingers"/>
    <property type="match status" value="4"/>
</dbReference>
<dbReference type="RefSeq" id="XP_026483107.2">
    <property type="nucleotide sequence ID" value="XM_026627322.2"/>
</dbReference>
<dbReference type="AlphaFoldDB" id="A0A8B8HE81"/>
<gene>
    <name evidence="8" type="primary">LOC113391375</name>
</gene>
<feature type="domain" description="C2H2-type" evidence="6">
    <location>
        <begin position="498"/>
        <end position="525"/>
    </location>
</feature>
<evidence type="ECO:0000256" key="2">
    <source>
        <dbReference type="ARBA" id="ARBA00022737"/>
    </source>
</evidence>
<organism evidence="7 8">
    <name type="scientific">Vanessa tameamea</name>
    <name type="common">Kamehameha butterfly</name>
    <dbReference type="NCBI Taxonomy" id="334116"/>
    <lineage>
        <taxon>Eukaryota</taxon>
        <taxon>Metazoa</taxon>
        <taxon>Ecdysozoa</taxon>
        <taxon>Arthropoda</taxon>
        <taxon>Hexapoda</taxon>
        <taxon>Insecta</taxon>
        <taxon>Pterygota</taxon>
        <taxon>Neoptera</taxon>
        <taxon>Endopterygota</taxon>
        <taxon>Lepidoptera</taxon>
        <taxon>Glossata</taxon>
        <taxon>Ditrysia</taxon>
        <taxon>Papilionoidea</taxon>
        <taxon>Nymphalidae</taxon>
        <taxon>Nymphalinae</taxon>
        <taxon>Vanessa</taxon>
    </lineage>
</organism>
<evidence type="ECO:0000256" key="4">
    <source>
        <dbReference type="ARBA" id="ARBA00022833"/>
    </source>
</evidence>
<evidence type="ECO:0000256" key="1">
    <source>
        <dbReference type="ARBA" id="ARBA00022723"/>
    </source>
</evidence>
<feature type="domain" description="C2H2-type" evidence="6">
    <location>
        <begin position="526"/>
        <end position="553"/>
    </location>
</feature>
<dbReference type="InterPro" id="IPR036236">
    <property type="entry name" value="Znf_C2H2_sf"/>
</dbReference>
<dbReference type="GeneID" id="113391375"/>
<dbReference type="Gene3D" id="3.30.160.60">
    <property type="entry name" value="Classic Zinc Finger"/>
    <property type="match status" value="5"/>
</dbReference>
<dbReference type="InterPro" id="IPR013087">
    <property type="entry name" value="Znf_C2H2_type"/>
</dbReference>
<proteinExistence type="predicted"/>
<dbReference type="PROSITE" id="PS50157">
    <property type="entry name" value="ZINC_FINGER_C2H2_2"/>
    <property type="match status" value="7"/>
</dbReference>
<dbReference type="OMA" id="NICKRDY"/>
<evidence type="ECO:0000259" key="6">
    <source>
        <dbReference type="PROSITE" id="PS50157"/>
    </source>
</evidence>
<keyword evidence="7" id="KW-1185">Reference proteome</keyword>
<dbReference type="OrthoDB" id="3437960at2759"/>
<reference evidence="8" key="1">
    <citation type="submission" date="2025-08" db="UniProtKB">
        <authorList>
            <consortium name="RefSeq"/>
        </authorList>
    </citation>
    <scope>IDENTIFICATION</scope>
    <source>
        <tissue evidence="8">Whole body</tissue>
    </source>
</reference>
<dbReference type="Pfam" id="PF00096">
    <property type="entry name" value="zf-C2H2"/>
    <property type="match status" value="2"/>
</dbReference>
<feature type="domain" description="C2H2-type" evidence="6">
    <location>
        <begin position="437"/>
        <end position="465"/>
    </location>
</feature>
<evidence type="ECO:0000256" key="3">
    <source>
        <dbReference type="ARBA" id="ARBA00022771"/>
    </source>
</evidence>
<evidence type="ECO:0000256" key="5">
    <source>
        <dbReference type="PROSITE-ProRule" id="PRU00042"/>
    </source>
</evidence>
<keyword evidence="1" id="KW-0479">Metal-binding</keyword>
<evidence type="ECO:0000313" key="8">
    <source>
        <dbReference type="RefSeq" id="XP_026483107.2"/>
    </source>
</evidence>